<dbReference type="Pfam" id="PF00004">
    <property type="entry name" value="AAA"/>
    <property type="match status" value="1"/>
</dbReference>
<dbReference type="GO" id="GO:0005524">
    <property type="term" value="F:ATP binding"/>
    <property type="evidence" value="ECO:0007669"/>
    <property type="project" value="InterPro"/>
</dbReference>
<dbReference type="Gene3D" id="1.10.8.60">
    <property type="match status" value="1"/>
</dbReference>
<evidence type="ECO:0000313" key="4">
    <source>
        <dbReference type="Proteomes" id="UP000006319"/>
    </source>
</evidence>
<dbReference type="Gene3D" id="3.40.50.300">
    <property type="entry name" value="P-loop containing nucleotide triphosphate hydrolases"/>
    <property type="match status" value="1"/>
</dbReference>
<dbReference type="eggNOG" id="KOG1969">
    <property type="taxonomic scope" value="Eukaryota"/>
</dbReference>
<dbReference type="GO" id="GO:0016887">
    <property type="term" value="F:ATP hydrolysis activity"/>
    <property type="evidence" value="ECO:0007669"/>
    <property type="project" value="InterPro"/>
</dbReference>
<dbReference type="SMART" id="SM00382">
    <property type="entry name" value="AAA"/>
    <property type="match status" value="1"/>
</dbReference>
<dbReference type="RefSeq" id="XP_004220530.1">
    <property type="nucleotide sequence ID" value="XM_004220482.1"/>
</dbReference>
<dbReference type="PANTHER" id="PTHR23389:SF3">
    <property type="entry name" value="CHROMOSOME TRANSMISSION FIDELITY PROTEIN 18 HOMOLOG"/>
    <property type="match status" value="1"/>
</dbReference>
<accession>K6UI10</accession>
<evidence type="ECO:0000259" key="2">
    <source>
        <dbReference type="SMART" id="SM00382"/>
    </source>
</evidence>
<dbReference type="GeneID" id="14691025"/>
<dbReference type="InterPro" id="IPR003593">
    <property type="entry name" value="AAA+_ATPase"/>
</dbReference>
<feature type="compositionally biased region" description="Polar residues" evidence="1">
    <location>
        <begin position="947"/>
        <end position="956"/>
    </location>
</feature>
<keyword evidence="4" id="KW-1185">Reference proteome</keyword>
<dbReference type="GO" id="GO:0005634">
    <property type="term" value="C:nucleus"/>
    <property type="evidence" value="ECO:0007669"/>
    <property type="project" value="TreeGrafter"/>
</dbReference>
<proteinExistence type="predicted"/>
<reference evidence="3 4" key="1">
    <citation type="journal article" date="2012" name="Nat. Genet.">
        <title>Plasmodium cynomolgi genome sequences provide insight into Plasmodium vivax and the monkey malaria clade.</title>
        <authorList>
            <person name="Tachibana S."/>
            <person name="Sullivan S.A."/>
            <person name="Kawai S."/>
            <person name="Nakamura S."/>
            <person name="Kim H.R."/>
            <person name="Goto N."/>
            <person name="Arisue N."/>
            <person name="Palacpac N.M.Q."/>
            <person name="Honma H."/>
            <person name="Yagi M."/>
            <person name="Tougan T."/>
            <person name="Katakai Y."/>
            <person name="Kaneko O."/>
            <person name="Mita T."/>
            <person name="Kita K."/>
            <person name="Yasutomi Y."/>
            <person name="Sutton P.L."/>
            <person name="Shakhbatyan R."/>
            <person name="Horii T."/>
            <person name="Yasunaga T."/>
            <person name="Barnwell J.W."/>
            <person name="Escalante A.A."/>
            <person name="Carlton J.M."/>
            <person name="Tanabe K."/>
        </authorList>
    </citation>
    <scope>NUCLEOTIDE SEQUENCE [LARGE SCALE GENOMIC DNA]</scope>
    <source>
        <strain evidence="3 4">B</strain>
    </source>
</reference>
<dbReference type="InterPro" id="IPR027417">
    <property type="entry name" value="P-loop_NTPase"/>
</dbReference>
<dbReference type="Pfam" id="PF25361">
    <property type="entry name" value="AAA_lid_RFC1"/>
    <property type="match status" value="1"/>
</dbReference>
<protein>
    <submittedName>
        <fullName evidence="3">Replication factor c</fullName>
    </submittedName>
</protein>
<dbReference type="OrthoDB" id="2195431at2759"/>
<name>K6UI10_PLACD</name>
<feature type="domain" description="AAA+ ATPase" evidence="2">
    <location>
        <begin position="266"/>
        <end position="394"/>
    </location>
</feature>
<organism evidence="3 4">
    <name type="scientific">Plasmodium cynomolgi (strain B)</name>
    <dbReference type="NCBI Taxonomy" id="1120755"/>
    <lineage>
        <taxon>Eukaryota</taxon>
        <taxon>Sar</taxon>
        <taxon>Alveolata</taxon>
        <taxon>Apicomplexa</taxon>
        <taxon>Aconoidasida</taxon>
        <taxon>Haemosporida</taxon>
        <taxon>Plasmodiidae</taxon>
        <taxon>Plasmodium</taxon>
        <taxon>Plasmodium (Plasmodium)</taxon>
    </lineage>
</organism>
<dbReference type="KEGG" id="pcy:PCYB_021320"/>
<feature type="compositionally biased region" description="Basic and acidic residues" evidence="1">
    <location>
        <begin position="161"/>
        <end position="193"/>
    </location>
</feature>
<dbReference type="GO" id="GO:0003677">
    <property type="term" value="F:DNA binding"/>
    <property type="evidence" value="ECO:0007669"/>
    <property type="project" value="TreeGrafter"/>
</dbReference>
<dbReference type="OMA" id="ICKGDIR"/>
<dbReference type="EMBL" id="DF157094">
    <property type="protein sequence ID" value="GAB64563.1"/>
    <property type="molecule type" value="Genomic_DNA"/>
</dbReference>
<gene>
    <name evidence="3" type="ORF">PCYB_021320</name>
</gene>
<dbReference type="AlphaFoldDB" id="K6UI10"/>
<dbReference type="VEuPathDB" id="PlasmoDB:PCYB_021320"/>
<dbReference type="PhylomeDB" id="K6UI10"/>
<evidence type="ECO:0000256" key="1">
    <source>
        <dbReference type="SAM" id="MobiDB-lite"/>
    </source>
</evidence>
<feature type="region of interest" description="Disordered" evidence="1">
    <location>
        <begin position="947"/>
        <end position="966"/>
    </location>
</feature>
<dbReference type="InterPro" id="IPR003959">
    <property type="entry name" value="ATPase_AAA_core"/>
</dbReference>
<dbReference type="CDD" id="cd00009">
    <property type="entry name" value="AAA"/>
    <property type="match status" value="1"/>
</dbReference>
<feature type="region of interest" description="Disordered" evidence="1">
    <location>
        <begin position="161"/>
        <end position="198"/>
    </location>
</feature>
<dbReference type="PANTHER" id="PTHR23389">
    <property type="entry name" value="CHROMOSOME TRANSMISSION FIDELITY FACTOR 18"/>
    <property type="match status" value="1"/>
</dbReference>
<dbReference type="SUPFAM" id="SSF52540">
    <property type="entry name" value="P-loop containing nucleoside triphosphate hydrolases"/>
    <property type="match status" value="1"/>
</dbReference>
<sequence>MNFGFSGIDELNGLDNALIEEIEKETKGAGDNKRKFDVYDEYELLEYVYKNNLTTDDIFFKPQQIESRCRTECAKLASSNEDIDEYLKIYDCNDIYPPVYVKKLAYEGKQVGRKKYMADLGDDAEADQQGGGNWTGSSFLRRNSEGFRKTLEKVLQEIKEEDKQRKEKRENQLTESGKVSKDEGKNAKRENPKSGKTMNSQKCVNFVEKYRAKYFSELLTDEAINREVLLWMKQWSERIGKGPTNMTSTQGNDKNEEEEAKKNNEFQRILLLGGSAGKGKTTLAYVIANHFKFNVIEINGSDDRNKETLIPLVESIVCNNSIGSKPNICIIDEIDGLTSSQQNVEAVMKFLTKKDRRNRSIIRRPIICICNDIYHKSLKELRKISKVVVVDSVNYEMLKARINFICDREGISIGNETVSKLVEICKGDIRAILNTICFLSIGGGTSSGSTIGGASGAPVVGPPGDGLHRSHKQKRKVVITMDLLNAYLFYKDANNNYMELLNMIYVKNKNKKIIKQLLHHCHQFFHLNLSNEYNYLQSYYYVYDNLMNVPFNDFDFCKLSYCLDFLTFCDTLEYRQKQILSYSLQKTLFYAVYLFILIIHLNVNTHVQYILMHNSHSNFNRSKQLSVKQIKDNFLNDTFGAITYKYIYSKHFFFETLNYIFSFFYMNEFFYRNVHLWGTASYFNDLDHVPKYVLVPYHFHNVNKLKLFCLKLLHVMTLFNISFTNVSVSSSSSVGSFHFGVPRANQPFRGSAPGTGGGAINRVGGNPVGGNPVGGSAVGGSAVGGSAVGGNPIGGGEVDKVYVFDPYVDDLLLYAEKKESGYRQFQQTAKPTTATCQANTFHFHTMESFLTNTVCEKLNQLKKWINNQSIYFYEKKKKQPNQMHVIKASSSSSKGHKGKFEVNYTPNFEKSLSDIILIAHQKGYQKAFSMYFPNELAEDVVGSTSGRLDAKTGSTDKQTKGAGAQGANLKNEQNILKTKILHNTGDAALTIADLIREEKSYMDRTINKETRIYFTGKYVKTKGYYKYIEERCNAVLQPLHFCVFQGS</sequence>
<dbReference type="Proteomes" id="UP000006319">
    <property type="component" value="Chromosome 2"/>
</dbReference>
<evidence type="ECO:0000313" key="3">
    <source>
        <dbReference type="EMBL" id="GAB64563.1"/>
    </source>
</evidence>